<gene>
    <name evidence="2" type="primary">tsaB</name>
    <name evidence="2" type="ORF">NYP16_12035</name>
</gene>
<dbReference type="PANTHER" id="PTHR11735:SF11">
    <property type="entry name" value="TRNA THREONYLCARBAMOYLADENOSINE BIOSYNTHESIS PROTEIN TSAB"/>
    <property type="match status" value="1"/>
</dbReference>
<reference evidence="2" key="2">
    <citation type="journal article" date="2023" name="Syst. Appl. Microbiol.">
        <title>Govania unica gen. nov., sp. nov., a rare biosphere bacterium that represents a novel family in the class Alphaproteobacteria.</title>
        <authorList>
            <person name="Vandamme P."/>
            <person name="Peeters C."/>
            <person name="Hettiarachchi A."/>
            <person name="Cnockaert M."/>
            <person name="Carlier A."/>
        </authorList>
    </citation>
    <scope>NUCLEOTIDE SEQUENCE</scope>
    <source>
        <strain evidence="2">LMG 31809</strain>
    </source>
</reference>
<name>A0A9X3TZL6_9PROT</name>
<proteinExistence type="predicted"/>
<dbReference type="NCBIfam" id="TIGR03725">
    <property type="entry name" value="T6A_YeaZ"/>
    <property type="match status" value="1"/>
</dbReference>
<dbReference type="PANTHER" id="PTHR11735">
    <property type="entry name" value="TRNA N6-ADENOSINE THREONYLCARBAMOYLTRANSFERASE"/>
    <property type="match status" value="1"/>
</dbReference>
<dbReference type="InterPro" id="IPR043129">
    <property type="entry name" value="ATPase_NBD"/>
</dbReference>
<dbReference type="Gene3D" id="3.30.420.40">
    <property type="match status" value="2"/>
</dbReference>
<dbReference type="EC" id="2.3.1.234" evidence="2"/>
<dbReference type="Pfam" id="PF00814">
    <property type="entry name" value="TsaD"/>
    <property type="match status" value="1"/>
</dbReference>
<dbReference type="GO" id="GO:0061711">
    <property type="term" value="F:tRNA N(6)-L-threonylcarbamoyladenine synthase activity"/>
    <property type="evidence" value="ECO:0007669"/>
    <property type="project" value="UniProtKB-EC"/>
</dbReference>
<keyword evidence="3" id="KW-1185">Reference proteome</keyword>
<organism evidence="2 3">
    <name type="scientific">Govanella unica</name>
    <dbReference type="NCBI Taxonomy" id="2975056"/>
    <lineage>
        <taxon>Bacteria</taxon>
        <taxon>Pseudomonadati</taxon>
        <taxon>Pseudomonadota</taxon>
        <taxon>Alphaproteobacteria</taxon>
        <taxon>Emcibacterales</taxon>
        <taxon>Govanellaceae</taxon>
        <taxon>Govanella</taxon>
    </lineage>
</organism>
<evidence type="ECO:0000313" key="3">
    <source>
        <dbReference type="Proteomes" id="UP001141619"/>
    </source>
</evidence>
<dbReference type="GO" id="GO:0002949">
    <property type="term" value="P:tRNA threonylcarbamoyladenosine modification"/>
    <property type="evidence" value="ECO:0007669"/>
    <property type="project" value="InterPro"/>
</dbReference>
<dbReference type="InterPro" id="IPR000905">
    <property type="entry name" value="Gcp-like_dom"/>
</dbReference>
<protein>
    <submittedName>
        <fullName evidence="2">tRNA (Adenosine(37)-N6)-threonylcarbamoyltransferase complex dimerization subunit type 1 TsaB</fullName>
        <ecNumber evidence="2">2.3.1.234</ecNumber>
    </submittedName>
</protein>
<dbReference type="AlphaFoldDB" id="A0A9X3TZL6"/>
<dbReference type="EMBL" id="JANWOI010000004">
    <property type="protein sequence ID" value="MDA5194681.1"/>
    <property type="molecule type" value="Genomic_DNA"/>
</dbReference>
<sequence length="243" mass="25040">MPDSVCILGLDTALAACSAAVVRGGRTLAARHEEIGRGHAERLMPMIEEIMAEARGLGVDYPQLAAVAVTVGPGAFTGLRIGLSAARALALALDRPVVPVTSFEAVAVASLTAAPLAVGALFAVLHDARRGEVYVECQRYLGADDAGLAWVESVGAARAVPLDAVLETLDPGLSMALGSGVPLLRAGLLDRGLQLRDEPCYPDAVWVAAIAARILRSGTVLVPARPLYLRAPDAKLPGGLTLA</sequence>
<reference evidence="2" key="1">
    <citation type="submission" date="2022-08" db="EMBL/GenBank/DDBJ databases">
        <authorList>
            <person name="Vandamme P."/>
            <person name="Hettiarachchi A."/>
            <person name="Peeters C."/>
            <person name="Cnockaert M."/>
            <person name="Carlier A."/>
        </authorList>
    </citation>
    <scope>NUCLEOTIDE SEQUENCE</scope>
    <source>
        <strain evidence="2">LMG 31809</strain>
    </source>
</reference>
<keyword evidence="2" id="KW-0012">Acyltransferase</keyword>
<comment type="caution">
    <text evidence="2">The sequence shown here is derived from an EMBL/GenBank/DDBJ whole genome shotgun (WGS) entry which is preliminary data.</text>
</comment>
<evidence type="ECO:0000259" key="1">
    <source>
        <dbReference type="Pfam" id="PF00814"/>
    </source>
</evidence>
<dbReference type="GO" id="GO:0005829">
    <property type="term" value="C:cytosol"/>
    <property type="evidence" value="ECO:0007669"/>
    <property type="project" value="TreeGrafter"/>
</dbReference>
<keyword evidence="2" id="KW-0808">Transferase</keyword>
<accession>A0A9X3TZL6</accession>
<dbReference type="Proteomes" id="UP001141619">
    <property type="component" value="Unassembled WGS sequence"/>
</dbReference>
<feature type="domain" description="Gcp-like" evidence="1">
    <location>
        <begin position="34"/>
        <end position="135"/>
    </location>
</feature>
<dbReference type="RefSeq" id="WP_274944386.1">
    <property type="nucleotide sequence ID" value="NZ_JANWOI010000004.1"/>
</dbReference>
<evidence type="ECO:0000313" key="2">
    <source>
        <dbReference type="EMBL" id="MDA5194681.1"/>
    </source>
</evidence>
<dbReference type="InterPro" id="IPR022496">
    <property type="entry name" value="T6A_TsaB"/>
</dbReference>
<dbReference type="SUPFAM" id="SSF53067">
    <property type="entry name" value="Actin-like ATPase domain"/>
    <property type="match status" value="1"/>
</dbReference>